<dbReference type="InterPro" id="IPR036291">
    <property type="entry name" value="NAD(P)-bd_dom_sf"/>
</dbReference>
<dbReference type="OrthoDB" id="276721at2759"/>
<keyword evidence="1" id="KW-0808">Transferase</keyword>
<dbReference type="Proteomes" id="UP000613580">
    <property type="component" value="Unassembled WGS sequence"/>
</dbReference>
<organism evidence="1 2">
    <name type="scientific">Mycena chlorophos</name>
    <name type="common">Agaric fungus</name>
    <name type="synonym">Agaricus chlorophos</name>
    <dbReference type="NCBI Taxonomy" id="658473"/>
    <lineage>
        <taxon>Eukaryota</taxon>
        <taxon>Fungi</taxon>
        <taxon>Dikarya</taxon>
        <taxon>Basidiomycota</taxon>
        <taxon>Agaricomycotina</taxon>
        <taxon>Agaricomycetes</taxon>
        <taxon>Agaricomycetidae</taxon>
        <taxon>Agaricales</taxon>
        <taxon>Marasmiineae</taxon>
        <taxon>Mycenaceae</taxon>
        <taxon>Mycena</taxon>
    </lineage>
</organism>
<dbReference type="AlphaFoldDB" id="A0A8H6WMP6"/>
<proteinExistence type="predicted"/>
<keyword evidence="2" id="KW-1185">Reference proteome</keyword>
<name>A0A8H6WMP6_MYCCL</name>
<reference evidence="1" key="1">
    <citation type="submission" date="2020-05" db="EMBL/GenBank/DDBJ databases">
        <title>Mycena genomes resolve the evolution of fungal bioluminescence.</title>
        <authorList>
            <person name="Tsai I.J."/>
        </authorList>
    </citation>
    <scope>NUCLEOTIDE SEQUENCE</scope>
    <source>
        <strain evidence="1">110903Hualien_Pintung</strain>
    </source>
</reference>
<comment type="caution">
    <text evidence="1">The sequence shown here is derived from an EMBL/GenBank/DDBJ whole genome shotgun (WGS) entry which is preliminary data.</text>
</comment>
<gene>
    <name evidence="1" type="ORF">HMN09_00082500</name>
</gene>
<dbReference type="EMBL" id="JACAZE010000001">
    <property type="protein sequence ID" value="KAF7323027.1"/>
    <property type="molecule type" value="Genomic_DNA"/>
</dbReference>
<accession>A0A8H6WMP6</accession>
<dbReference type="GO" id="GO:0016301">
    <property type="term" value="F:kinase activity"/>
    <property type="evidence" value="ECO:0007669"/>
    <property type="project" value="UniProtKB-KW"/>
</dbReference>
<dbReference type="SUPFAM" id="SSF51735">
    <property type="entry name" value="NAD(P)-binding Rossmann-fold domains"/>
    <property type="match status" value="1"/>
</dbReference>
<dbReference type="Gene3D" id="3.40.50.720">
    <property type="entry name" value="NAD(P)-binding Rossmann-like Domain"/>
    <property type="match status" value="1"/>
</dbReference>
<sequence length="237" mass="25624">MTLKPKVVVVGGNGFIGGLVARKLDAANPITGSAVCRIALCTRHASNKHQLVWATLPDTKGPHPILDCPSRLEKKATRSKPDTFASHLDGASGVVHTLGILLEDAAYKRAVRDGNVPALLTAFFGRRNPLEPPSVTYESMNRDSALSVCETFIASKPPAEAEERARPFVFISAEDVFRPWGACAVYRDETGNRTRHRSASRVSIDAFPRRVFATRTGLSRAFATTNNPGRSLPGSNC</sequence>
<protein>
    <submittedName>
        <fullName evidence="1">Adenylate kinase</fullName>
    </submittedName>
</protein>
<evidence type="ECO:0000313" key="1">
    <source>
        <dbReference type="EMBL" id="KAF7323027.1"/>
    </source>
</evidence>
<keyword evidence="1" id="KW-0418">Kinase</keyword>
<evidence type="ECO:0000313" key="2">
    <source>
        <dbReference type="Proteomes" id="UP000613580"/>
    </source>
</evidence>